<dbReference type="Pfam" id="PF00177">
    <property type="entry name" value="Ribosomal_S7"/>
    <property type="match status" value="1"/>
</dbReference>
<keyword evidence="2 5" id="KW-0689">Ribosomal protein</keyword>
<dbReference type="RefSeq" id="YP_003540816.1">
    <property type="nucleotide sequence ID" value="NC_013986.1"/>
</dbReference>
<protein>
    <submittedName>
        <fullName evidence="5">Ribosomal protein S7</fullName>
    </submittedName>
</protein>
<feature type="domain" description="Small ribosomal subunit protein uS7" evidence="4">
    <location>
        <begin position="22"/>
        <end position="140"/>
    </location>
</feature>
<dbReference type="Gene3D" id="1.10.455.10">
    <property type="entry name" value="Ribosomal protein S7 domain"/>
    <property type="match status" value="1"/>
</dbReference>
<evidence type="ECO:0000259" key="4">
    <source>
        <dbReference type="Pfam" id="PF00177"/>
    </source>
</evidence>
<dbReference type="GO" id="GO:1990904">
    <property type="term" value="C:ribonucleoprotein complex"/>
    <property type="evidence" value="ECO:0007669"/>
    <property type="project" value="UniProtKB-KW"/>
</dbReference>
<geneLocation type="mitochondrion" evidence="5"/>
<proteinExistence type="inferred from homology"/>
<keyword evidence="3" id="KW-0687">Ribonucleoprotein</keyword>
<gene>
    <name evidence="5" type="primary">rps7</name>
</gene>
<dbReference type="EMBL" id="GU828005">
    <property type="protein sequence ID" value="ADD62200.1"/>
    <property type="molecule type" value="Genomic_DNA"/>
</dbReference>
<dbReference type="PIRSF" id="PIRSF002122">
    <property type="entry name" value="RPS7p_RPS7a_RPS5e_RPS7o"/>
    <property type="match status" value="1"/>
</dbReference>
<organism evidence="5">
    <name type="scientific">Vermamoeba vermiformis</name>
    <name type="common">Amoeba</name>
    <name type="synonym">Hartmannella vermiformis</name>
    <dbReference type="NCBI Taxonomy" id="5778"/>
    <lineage>
        <taxon>Eukaryota</taxon>
        <taxon>Amoebozoa</taxon>
        <taxon>Tubulinea</taxon>
        <taxon>Echinamoebida</taxon>
        <taxon>Vermamoeba</taxon>
    </lineage>
</organism>
<evidence type="ECO:0000256" key="3">
    <source>
        <dbReference type="ARBA" id="ARBA00023274"/>
    </source>
</evidence>
<dbReference type="GeneID" id="8890256"/>
<dbReference type="GO" id="GO:0005840">
    <property type="term" value="C:ribosome"/>
    <property type="evidence" value="ECO:0007669"/>
    <property type="project" value="UniProtKB-KW"/>
</dbReference>
<evidence type="ECO:0000256" key="1">
    <source>
        <dbReference type="ARBA" id="ARBA00007151"/>
    </source>
</evidence>
<comment type="similarity">
    <text evidence="1">Belongs to the universal ribosomal protein uS7 family.</text>
</comment>
<keyword evidence="5" id="KW-0496">Mitochondrion</keyword>
<evidence type="ECO:0000313" key="5">
    <source>
        <dbReference type="EMBL" id="ADD62200.1"/>
    </source>
</evidence>
<dbReference type="AlphaFoldDB" id="D4PBI8"/>
<name>D4PBI8_VERVE</name>
<dbReference type="SUPFAM" id="SSF47973">
    <property type="entry name" value="Ribosomal protein S7"/>
    <property type="match status" value="1"/>
</dbReference>
<sequence>MKVSKYFDKNYRSIIASAFNSRGLKAKSFKSYFDLLLSLKGYGVKNPEQFLKLRLLELQPIVNLRSVKLGGIKYKIPYLIKESNQLTFAAIWLTRSKGLKKINRSSLVKSITDNIYQLKDSKGAAYTKQQEWYSTASRNRPYLKYLRD</sequence>
<evidence type="ECO:0000256" key="2">
    <source>
        <dbReference type="ARBA" id="ARBA00022980"/>
    </source>
</evidence>
<reference evidence="5" key="1">
    <citation type="journal article" date="2010" name="Eukaryot. Cell">
        <title>Abundant 5S rRNA-like transcripts encoded by the mitochondrial genome in amoebozoa.</title>
        <authorList>
            <person name="Bullerwell C.E."/>
            <person name="Burger G."/>
            <person name="Gott J.M."/>
            <person name="Kourennaia O."/>
            <person name="Schnare M.N."/>
            <person name="Gray M.W."/>
        </authorList>
    </citation>
    <scope>NUCLEOTIDE SEQUENCE</scope>
</reference>
<dbReference type="InterPro" id="IPR000235">
    <property type="entry name" value="Ribosomal_uS7"/>
</dbReference>
<dbReference type="InterPro" id="IPR036823">
    <property type="entry name" value="Ribosomal_uS7_dom_sf"/>
</dbReference>
<dbReference type="InterPro" id="IPR023798">
    <property type="entry name" value="Ribosomal_uS7_dom"/>
</dbReference>
<accession>D4PBI8</accession>
<dbReference type="GO" id="GO:0006412">
    <property type="term" value="P:translation"/>
    <property type="evidence" value="ECO:0007669"/>
    <property type="project" value="InterPro"/>
</dbReference>